<evidence type="ECO:0000313" key="3">
    <source>
        <dbReference type="EMBL" id="CAA2974066.1"/>
    </source>
</evidence>
<dbReference type="Proteomes" id="UP000594638">
    <property type="component" value="Unassembled WGS sequence"/>
</dbReference>
<keyword evidence="4" id="KW-1185">Reference proteome</keyword>
<sequence>MAKPNLAQLGDVNYLTGFLDFNNFNVPQIFRCIHTVSIALKYVNEFLISGFSLQLELLGPKCCKVPLQVDENCWPEVAVLVDPSLPLIVKNYCKSIQP</sequence>
<evidence type="ECO:0000256" key="1">
    <source>
        <dbReference type="ARBA" id="ARBA00022729"/>
    </source>
</evidence>
<dbReference type="EMBL" id="CACTIH010002141">
    <property type="protein sequence ID" value="CAA2974066.1"/>
    <property type="molecule type" value="Genomic_DNA"/>
</dbReference>
<dbReference type="Pfam" id="PF05617">
    <property type="entry name" value="Prolamin_like"/>
    <property type="match status" value="1"/>
</dbReference>
<organism evidence="3 4">
    <name type="scientific">Olea europaea subsp. europaea</name>
    <dbReference type="NCBI Taxonomy" id="158383"/>
    <lineage>
        <taxon>Eukaryota</taxon>
        <taxon>Viridiplantae</taxon>
        <taxon>Streptophyta</taxon>
        <taxon>Embryophyta</taxon>
        <taxon>Tracheophyta</taxon>
        <taxon>Spermatophyta</taxon>
        <taxon>Magnoliopsida</taxon>
        <taxon>eudicotyledons</taxon>
        <taxon>Gunneridae</taxon>
        <taxon>Pentapetalae</taxon>
        <taxon>asterids</taxon>
        <taxon>lamiids</taxon>
        <taxon>Lamiales</taxon>
        <taxon>Oleaceae</taxon>
        <taxon>Oleeae</taxon>
        <taxon>Olea</taxon>
    </lineage>
</organism>
<comment type="caution">
    <text evidence="3">The sequence shown here is derived from an EMBL/GenBank/DDBJ whole genome shotgun (WGS) entry which is preliminary data.</text>
</comment>
<evidence type="ECO:0000313" key="4">
    <source>
        <dbReference type="Proteomes" id="UP000594638"/>
    </source>
</evidence>
<keyword evidence="1" id="KW-0732">Signal</keyword>
<gene>
    <name evidence="3" type="ORF">OLEA9_A098514</name>
</gene>
<dbReference type="AlphaFoldDB" id="A0A8S0R4Q7"/>
<feature type="domain" description="Prolamin-like" evidence="2">
    <location>
        <begin position="48"/>
        <end position="93"/>
    </location>
</feature>
<reference evidence="3 4" key="1">
    <citation type="submission" date="2019-12" db="EMBL/GenBank/DDBJ databases">
        <authorList>
            <person name="Alioto T."/>
            <person name="Alioto T."/>
            <person name="Gomez Garrido J."/>
        </authorList>
    </citation>
    <scope>NUCLEOTIDE SEQUENCE [LARGE SCALE GENOMIC DNA]</scope>
</reference>
<name>A0A8S0R4Q7_OLEEU</name>
<dbReference type="OrthoDB" id="1862203at2759"/>
<dbReference type="InterPro" id="IPR008502">
    <property type="entry name" value="Prolamin-like"/>
</dbReference>
<evidence type="ECO:0000259" key="2">
    <source>
        <dbReference type="Pfam" id="PF05617"/>
    </source>
</evidence>
<proteinExistence type="predicted"/>
<protein>
    <recommendedName>
        <fullName evidence="2">Prolamin-like domain-containing protein</fullName>
    </recommendedName>
</protein>
<dbReference type="Gramene" id="OE9A098514T1">
    <property type="protein sequence ID" value="OE9A098514C1"/>
    <property type="gene ID" value="OE9A098514"/>
</dbReference>
<accession>A0A8S0R4Q7</accession>